<evidence type="ECO:0000313" key="6">
    <source>
        <dbReference type="EMBL" id="GAG97535.1"/>
    </source>
</evidence>
<evidence type="ECO:0000256" key="5">
    <source>
        <dbReference type="SAM" id="Phobius"/>
    </source>
</evidence>
<name>X1BR69_9ZZZZ</name>
<gene>
    <name evidence="6" type="ORF">S01H4_51200</name>
</gene>
<evidence type="ECO:0000256" key="1">
    <source>
        <dbReference type="ARBA" id="ARBA00004141"/>
    </source>
</evidence>
<feature type="non-terminal residue" evidence="6">
    <location>
        <position position="268"/>
    </location>
</feature>
<keyword evidence="4 5" id="KW-0472">Membrane</keyword>
<dbReference type="EMBL" id="BART01029135">
    <property type="protein sequence ID" value="GAG97535.1"/>
    <property type="molecule type" value="Genomic_DNA"/>
</dbReference>
<feature type="non-terminal residue" evidence="6">
    <location>
        <position position="1"/>
    </location>
</feature>
<keyword evidence="2 5" id="KW-0812">Transmembrane</keyword>
<dbReference type="GO" id="GO:0016020">
    <property type="term" value="C:membrane"/>
    <property type="evidence" value="ECO:0007669"/>
    <property type="project" value="UniProtKB-SubCell"/>
</dbReference>
<evidence type="ECO:0000256" key="4">
    <source>
        <dbReference type="ARBA" id="ARBA00023136"/>
    </source>
</evidence>
<feature type="transmembrane region" description="Helical" evidence="5">
    <location>
        <begin position="50"/>
        <end position="80"/>
    </location>
</feature>
<accession>X1BR69</accession>
<evidence type="ECO:0000256" key="3">
    <source>
        <dbReference type="ARBA" id="ARBA00022989"/>
    </source>
</evidence>
<dbReference type="PANTHER" id="PTHR11827:SF72">
    <property type="entry name" value="GH08340P"/>
    <property type="match status" value="1"/>
</dbReference>
<feature type="transmembrane region" description="Helical" evidence="5">
    <location>
        <begin position="12"/>
        <end position="30"/>
    </location>
</feature>
<organism evidence="6">
    <name type="scientific">marine sediment metagenome</name>
    <dbReference type="NCBI Taxonomy" id="412755"/>
    <lineage>
        <taxon>unclassified sequences</taxon>
        <taxon>metagenomes</taxon>
        <taxon>ecological metagenomes</taxon>
    </lineage>
</organism>
<protein>
    <submittedName>
        <fullName evidence="6">Uncharacterized protein</fullName>
    </submittedName>
</protein>
<dbReference type="GO" id="GO:0015377">
    <property type="term" value="F:chloride:monoatomic cation symporter activity"/>
    <property type="evidence" value="ECO:0007669"/>
    <property type="project" value="InterPro"/>
</dbReference>
<dbReference type="Gene3D" id="1.20.1740.10">
    <property type="entry name" value="Amino acid/polyamine transporter I"/>
    <property type="match status" value="1"/>
</dbReference>
<dbReference type="AlphaFoldDB" id="X1BR69"/>
<comment type="subcellular location">
    <subcellularLocation>
        <location evidence="1">Membrane</location>
        <topology evidence="1">Multi-pass membrane protein</topology>
    </subcellularLocation>
</comment>
<dbReference type="PANTHER" id="PTHR11827">
    <property type="entry name" value="SOLUTE CARRIER FAMILY 12, CATION COTRANSPORTERS"/>
    <property type="match status" value="1"/>
</dbReference>
<evidence type="ECO:0000256" key="2">
    <source>
        <dbReference type="ARBA" id="ARBA00022692"/>
    </source>
</evidence>
<comment type="caution">
    <text evidence="6">The sequence shown here is derived from an EMBL/GenBank/DDBJ whole genome shotgun (WGS) entry which is preliminary data.</text>
</comment>
<dbReference type="InterPro" id="IPR004842">
    <property type="entry name" value="SLC12A_fam"/>
</dbReference>
<reference evidence="6" key="1">
    <citation type="journal article" date="2014" name="Front. Microbiol.">
        <title>High frequency of phylogenetically diverse reductive dehalogenase-homologous genes in deep subseafloor sedimentary metagenomes.</title>
        <authorList>
            <person name="Kawai M."/>
            <person name="Futagami T."/>
            <person name="Toyoda A."/>
            <person name="Takaki Y."/>
            <person name="Nishi S."/>
            <person name="Hori S."/>
            <person name="Arai W."/>
            <person name="Tsubouchi T."/>
            <person name="Morono Y."/>
            <person name="Uchiyama I."/>
            <person name="Ito T."/>
            <person name="Fujiyama A."/>
            <person name="Inagaki F."/>
            <person name="Takami H."/>
        </authorList>
    </citation>
    <scope>NUCLEOTIDE SEQUENCE</scope>
    <source>
        <strain evidence="6">Expedition CK06-06</strain>
    </source>
</reference>
<sequence length="268" mass="31086">ILIGELDVIARLVSMFYLTAYGFINISYFLESWANPDFQPTFKIKRWIGLLGFIACFAVMFKLDMFAMVIALALVAALYFGLQRKEVKLQSNDVWRSVWENIVNKGLKKIDAEVDENSNWNPNIILFSGKSEHQSYLLELSKTVSGRTGIVTNFKLILDKENKKPPLKRTEQIVRDDNFRELGIFARQIKVDNIYNGIINIATTFGFSGVEPNTIMMGWPKGLENSKEYSKMTETLLHLDYNLLYLDFDRKTKFGNYQTVDLWWRETD</sequence>
<keyword evidence="3 5" id="KW-1133">Transmembrane helix</keyword>
<proteinExistence type="predicted"/>